<dbReference type="EMBL" id="BSYO01000037">
    <property type="protein sequence ID" value="GMH30120.1"/>
    <property type="molecule type" value="Genomic_DNA"/>
</dbReference>
<dbReference type="AlphaFoldDB" id="A0AAD3Y7A9"/>
<comment type="caution">
    <text evidence="2">The sequence shown here is derived from an EMBL/GenBank/DDBJ whole genome shotgun (WGS) entry which is preliminary data.</text>
</comment>
<reference evidence="2" key="1">
    <citation type="submission" date="2023-05" db="EMBL/GenBank/DDBJ databases">
        <title>Nepenthes gracilis genome sequencing.</title>
        <authorList>
            <person name="Fukushima K."/>
        </authorList>
    </citation>
    <scope>NUCLEOTIDE SEQUENCE</scope>
    <source>
        <strain evidence="2">SING2019-196</strain>
    </source>
</reference>
<feature type="compositionally biased region" description="Low complexity" evidence="1">
    <location>
        <begin position="115"/>
        <end position="137"/>
    </location>
</feature>
<dbReference type="PANTHER" id="PTHR33257:SF58">
    <property type="entry name" value="REJ DOMAIN-CONTAINING PROTEIN"/>
    <property type="match status" value="1"/>
</dbReference>
<protein>
    <submittedName>
        <fullName evidence="2">Uncharacterized protein</fullName>
    </submittedName>
</protein>
<proteinExistence type="predicted"/>
<evidence type="ECO:0000256" key="1">
    <source>
        <dbReference type="SAM" id="MobiDB-lite"/>
    </source>
</evidence>
<accession>A0AAD3Y7A9</accession>
<dbReference type="Proteomes" id="UP001279734">
    <property type="component" value="Unassembled WGS sequence"/>
</dbReference>
<dbReference type="PANTHER" id="PTHR33257">
    <property type="entry name" value="OS05G0165500 PROTEIN"/>
    <property type="match status" value="1"/>
</dbReference>
<name>A0AAD3Y7A9_NEPGR</name>
<organism evidence="2 3">
    <name type="scientific">Nepenthes gracilis</name>
    <name type="common">Slender pitcher plant</name>
    <dbReference type="NCBI Taxonomy" id="150966"/>
    <lineage>
        <taxon>Eukaryota</taxon>
        <taxon>Viridiplantae</taxon>
        <taxon>Streptophyta</taxon>
        <taxon>Embryophyta</taxon>
        <taxon>Tracheophyta</taxon>
        <taxon>Spermatophyta</taxon>
        <taxon>Magnoliopsida</taxon>
        <taxon>eudicotyledons</taxon>
        <taxon>Gunneridae</taxon>
        <taxon>Pentapetalae</taxon>
        <taxon>Caryophyllales</taxon>
        <taxon>Nepenthaceae</taxon>
        <taxon>Nepenthes</taxon>
    </lineage>
</organism>
<feature type="region of interest" description="Disordered" evidence="1">
    <location>
        <begin position="113"/>
        <end position="139"/>
    </location>
</feature>
<keyword evidence="3" id="KW-1185">Reference proteome</keyword>
<evidence type="ECO:0000313" key="3">
    <source>
        <dbReference type="Proteomes" id="UP001279734"/>
    </source>
</evidence>
<gene>
    <name evidence="2" type="ORF">Nepgr_031963</name>
</gene>
<sequence length="179" mass="20011">MLNTYSSSSQESALQIKQNDKFFSRLLSKETSMANPSFRVYYCGVSSSVPFMWESKPGTPKSSSYETPLPPLTPPPSYQTHARKPIKRRSKSSLFLHLLPRIMQKKSHLNSFDVSSSFSSSTRSLSSESSSSMSMSMCTPSRVFGRGRSSTVRSMSFDHAVDIEDLSSSPPTLCFKFKM</sequence>
<feature type="compositionally biased region" description="Pro residues" evidence="1">
    <location>
        <begin position="68"/>
        <end position="77"/>
    </location>
</feature>
<evidence type="ECO:0000313" key="2">
    <source>
        <dbReference type="EMBL" id="GMH30120.1"/>
    </source>
</evidence>
<feature type="region of interest" description="Disordered" evidence="1">
    <location>
        <begin position="60"/>
        <end position="84"/>
    </location>
</feature>